<dbReference type="Pfam" id="PF10503">
    <property type="entry name" value="Esterase_PHB"/>
    <property type="match status" value="1"/>
</dbReference>
<name>A0ABW3QL62_9PSEU</name>
<keyword evidence="2 4" id="KW-0378">Hydrolase</keyword>
<dbReference type="NCBIfam" id="TIGR01840">
    <property type="entry name" value="esterase_phb"/>
    <property type="match status" value="1"/>
</dbReference>
<dbReference type="PANTHER" id="PTHR43037:SF5">
    <property type="entry name" value="FERULOYL ESTERASE"/>
    <property type="match status" value="1"/>
</dbReference>
<keyword evidence="1 3" id="KW-0732">Signal</keyword>
<accession>A0ABW3QL62</accession>
<evidence type="ECO:0000256" key="3">
    <source>
        <dbReference type="SAM" id="SignalP"/>
    </source>
</evidence>
<protein>
    <submittedName>
        <fullName evidence="4">Alpha/beta hydrolase family esterase</fullName>
    </submittedName>
</protein>
<proteinExistence type="predicted"/>
<dbReference type="InterPro" id="IPR050955">
    <property type="entry name" value="Plant_Biomass_Hydrol_Est"/>
</dbReference>
<gene>
    <name evidence="4" type="ORF">ACFQ3T_00265</name>
</gene>
<dbReference type="EMBL" id="JBHTLK010000001">
    <property type="protein sequence ID" value="MFD1145551.1"/>
    <property type="molecule type" value="Genomic_DNA"/>
</dbReference>
<evidence type="ECO:0000256" key="2">
    <source>
        <dbReference type="ARBA" id="ARBA00022801"/>
    </source>
</evidence>
<evidence type="ECO:0000256" key="1">
    <source>
        <dbReference type="ARBA" id="ARBA00022729"/>
    </source>
</evidence>
<dbReference type="InterPro" id="IPR029058">
    <property type="entry name" value="AB_hydrolase_fold"/>
</dbReference>
<reference evidence="5" key="1">
    <citation type="journal article" date="2019" name="Int. J. Syst. Evol. Microbiol.">
        <title>The Global Catalogue of Microorganisms (GCM) 10K type strain sequencing project: providing services to taxonomists for standard genome sequencing and annotation.</title>
        <authorList>
            <consortium name="The Broad Institute Genomics Platform"/>
            <consortium name="The Broad Institute Genome Sequencing Center for Infectious Disease"/>
            <person name="Wu L."/>
            <person name="Ma J."/>
        </authorList>
    </citation>
    <scope>NUCLEOTIDE SEQUENCE [LARGE SCALE GENOMIC DNA]</scope>
    <source>
        <strain evidence="5">CCUG 60214</strain>
    </source>
</reference>
<organism evidence="4 5">
    <name type="scientific">Saccharothrix hoggarensis</name>
    <dbReference type="NCBI Taxonomy" id="913853"/>
    <lineage>
        <taxon>Bacteria</taxon>
        <taxon>Bacillati</taxon>
        <taxon>Actinomycetota</taxon>
        <taxon>Actinomycetes</taxon>
        <taxon>Pseudonocardiales</taxon>
        <taxon>Pseudonocardiaceae</taxon>
        <taxon>Saccharothrix</taxon>
    </lineage>
</organism>
<keyword evidence="5" id="KW-1185">Reference proteome</keyword>
<dbReference type="InterPro" id="IPR010126">
    <property type="entry name" value="Esterase_phb"/>
</dbReference>
<comment type="caution">
    <text evidence="4">The sequence shown here is derived from an EMBL/GenBank/DDBJ whole genome shotgun (WGS) entry which is preliminary data.</text>
</comment>
<dbReference type="GO" id="GO:0016787">
    <property type="term" value="F:hydrolase activity"/>
    <property type="evidence" value="ECO:0007669"/>
    <property type="project" value="UniProtKB-KW"/>
</dbReference>
<dbReference type="SUPFAM" id="SSF53474">
    <property type="entry name" value="alpha/beta-Hydrolases"/>
    <property type="match status" value="2"/>
</dbReference>
<dbReference type="Proteomes" id="UP001597168">
    <property type="component" value="Unassembled WGS sequence"/>
</dbReference>
<evidence type="ECO:0000313" key="4">
    <source>
        <dbReference type="EMBL" id="MFD1145551.1"/>
    </source>
</evidence>
<feature type="chain" id="PRO_5045615183" evidence="3">
    <location>
        <begin position="29"/>
        <end position="308"/>
    </location>
</feature>
<dbReference type="RefSeq" id="WP_380718372.1">
    <property type="nucleotide sequence ID" value="NZ_JBHTLK010000001.1"/>
</dbReference>
<dbReference type="Gene3D" id="3.40.50.1820">
    <property type="entry name" value="alpha/beta hydrolase"/>
    <property type="match status" value="1"/>
</dbReference>
<evidence type="ECO:0000313" key="5">
    <source>
        <dbReference type="Proteomes" id="UP001597168"/>
    </source>
</evidence>
<sequence>MRALLKIVSVVVAAVAMAAGLSVPQASAAALTEVTRFGPNPSGLRMHLYVPGRLRARPPVLLAVHWCTGSGPDMHAGTDFTQLADKHGFIVIYPSAVRESHCFDVSSPQALKRNGGSDPVGLASMVRHTVRRYHADASRVFVTGISSGAMTTNVMLANYPDMFAAGAAFAGVPAGCFATTDGSGWNNECSSGRILKTPREWGDIARAAYPGYTGPRPRVQLWHGTEDVGLHYANFGEEIDQWTDVHGLSTTPTSTDHPRPTWTRTRYGSAVEAISLQGVPHNLWTSGMAAEAIRFFGLDKPCRTASVE</sequence>
<dbReference type="PANTHER" id="PTHR43037">
    <property type="entry name" value="UNNAMED PRODUCT-RELATED"/>
    <property type="match status" value="1"/>
</dbReference>
<feature type="signal peptide" evidence="3">
    <location>
        <begin position="1"/>
        <end position="28"/>
    </location>
</feature>